<protein>
    <submittedName>
        <fullName evidence="1">Uncharacterized protein</fullName>
    </submittedName>
</protein>
<gene>
    <name evidence="1" type="ORF">PMEA_00008904</name>
</gene>
<proteinExistence type="predicted"/>
<feature type="non-terminal residue" evidence="1">
    <location>
        <position position="224"/>
    </location>
</feature>
<accession>A0AAU9WNW6</accession>
<evidence type="ECO:0000313" key="2">
    <source>
        <dbReference type="Proteomes" id="UP001159428"/>
    </source>
</evidence>
<comment type="caution">
    <text evidence="1">The sequence shown here is derived from an EMBL/GenBank/DDBJ whole genome shotgun (WGS) entry which is preliminary data.</text>
</comment>
<evidence type="ECO:0000313" key="1">
    <source>
        <dbReference type="EMBL" id="CAH3120813.1"/>
    </source>
</evidence>
<keyword evidence="2" id="KW-1185">Reference proteome</keyword>
<sequence>LRNSSDSCKEIKRLYGYEGNIVFTDNKDQKVKTFNSLSATVETFVLSSQPQDAVCNVSSVNAYIKNTVAEVRQHYKMKETATINGPEGTVSRKTQESLVLLERGMEQLRDNVKNVNEDYLGDIDLRTLLTTQVENLHAVSHFKNETFTALQYGQDFGTISKESLKRTTKWGAKYFTLEKSYYPVPKSSVELRDVNVMKLPPADNVDPNIEAAMKELVDRYRPVK</sequence>
<feature type="non-terminal residue" evidence="1">
    <location>
        <position position="1"/>
    </location>
</feature>
<name>A0AAU9WNW6_9CNID</name>
<dbReference type="EMBL" id="CALNXJ010000018">
    <property type="protein sequence ID" value="CAH3120813.1"/>
    <property type="molecule type" value="Genomic_DNA"/>
</dbReference>
<dbReference type="Proteomes" id="UP001159428">
    <property type="component" value="Unassembled WGS sequence"/>
</dbReference>
<reference evidence="1 2" key="1">
    <citation type="submission" date="2022-05" db="EMBL/GenBank/DDBJ databases">
        <authorList>
            <consortium name="Genoscope - CEA"/>
            <person name="William W."/>
        </authorList>
    </citation>
    <scope>NUCLEOTIDE SEQUENCE [LARGE SCALE GENOMIC DNA]</scope>
</reference>
<dbReference type="AlphaFoldDB" id="A0AAU9WNW6"/>
<organism evidence="1 2">
    <name type="scientific">Pocillopora meandrina</name>
    <dbReference type="NCBI Taxonomy" id="46732"/>
    <lineage>
        <taxon>Eukaryota</taxon>
        <taxon>Metazoa</taxon>
        <taxon>Cnidaria</taxon>
        <taxon>Anthozoa</taxon>
        <taxon>Hexacorallia</taxon>
        <taxon>Scleractinia</taxon>
        <taxon>Astrocoeniina</taxon>
        <taxon>Pocilloporidae</taxon>
        <taxon>Pocillopora</taxon>
    </lineage>
</organism>